<feature type="region of interest" description="Disordered" evidence="1">
    <location>
        <begin position="1"/>
        <end position="226"/>
    </location>
</feature>
<feature type="compositionally biased region" description="Low complexity" evidence="1">
    <location>
        <begin position="214"/>
        <end position="226"/>
    </location>
</feature>
<feature type="compositionally biased region" description="Basic and acidic residues" evidence="1">
    <location>
        <begin position="74"/>
        <end position="84"/>
    </location>
</feature>
<feature type="non-terminal residue" evidence="2">
    <location>
        <position position="251"/>
    </location>
</feature>
<feature type="compositionally biased region" description="Basic and acidic residues" evidence="1">
    <location>
        <begin position="115"/>
        <end position="127"/>
    </location>
</feature>
<dbReference type="AlphaFoldDB" id="A0A6J4JNV1"/>
<organism evidence="2">
    <name type="scientific">uncultured Mycobacteriales bacterium</name>
    <dbReference type="NCBI Taxonomy" id="581187"/>
    <lineage>
        <taxon>Bacteria</taxon>
        <taxon>Bacillati</taxon>
        <taxon>Actinomycetota</taxon>
        <taxon>Actinomycetes</taxon>
        <taxon>Mycobacteriales</taxon>
        <taxon>environmental samples</taxon>
    </lineage>
</organism>
<evidence type="ECO:0000256" key="1">
    <source>
        <dbReference type="SAM" id="MobiDB-lite"/>
    </source>
</evidence>
<feature type="compositionally biased region" description="Basic residues" evidence="1">
    <location>
        <begin position="61"/>
        <end position="73"/>
    </location>
</feature>
<dbReference type="EMBL" id="CADCTP010000349">
    <property type="protein sequence ID" value="CAA9283650.1"/>
    <property type="molecule type" value="Genomic_DNA"/>
</dbReference>
<accession>A0A6J4JNV1</accession>
<evidence type="ECO:0000313" key="2">
    <source>
        <dbReference type="EMBL" id="CAA9283650.1"/>
    </source>
</evidence>
<feature type="compositionally biased region" description="Basic and acidic residues" evidence="1">
    <location>
        <begin position="136"/>
        <end position="154"/>
    </location>
</feature>
<feature type="compositionally biased region" description="Basic and acidic residues" evidence="1">
    <location>
        <begin position="203"/>
        <end position="213"/>
    </location>
</feature>
<protein>
    <submittedName>
        <fullName evidence="2">Efflux ABC transporter, permease protein</fullName>
    </submittedName>
</protein>
<name>A0A6J4JNV1_9ACTN</name>
<feature type="non-terminal residue" evidence="2">
    <location>
        <position position="1"/>
    </location>
</feature>
<feature type="compositionally biased region" description="Basic and acidic residues" evidence="1">
    <location>
        <begin position="1"/>
        <end position="38"/>
    </location>
</feature>
<sequence>DDRPAGRGPQADDHPGLGVDDRPGGRLDPAGHRADLSLHRAGRGWRATGGGAQRGDQLRLRDRRGARRHRRDRRIPPPHRDADLPQRAPAGHGDRRQDRAVLRDRAAARPALHGSGDRGRRAVDVRPRDRRRPRRREHDADHHRRDHHRRDLRDHRRRRGRADPQPGRRGGRADHLPVPHRGDPVRDPAGAGGVPVPAGRGGGRPDPDRRPERAVPGGPAGAVAGRRAAAGLRFDLRDRGLAAHGPSRCDL</sequence>
<proteinExistence type="predicted"/>
<gene>
    <name evidence="2" type="ORF">AVDCRST_MAG41-3792</name>
</gene>
<reference evidence="2" key="1">
    <citation type="submission" date="2020-02" db="EMBL/GenBank/DDBJ databases">
        <authorList>
            <person name="Meier V. D."/>
        </authorList>
    </citation>
    <scope>NUCLEOTIDE SEQUENCE</scope>
    <source>
        <strain evidence="2">AVDCRST_MAG41</strain>
    </source>
</reference>
<feature type="compositionally biased region" description="Basic and acidic residues" evidence="1">
    <location>
        <begin position="92"/>
        <end position="107"/>
    </location>
</feature>
<feature type="compositionally biased region" description="Basic and acidic residues" evidence="1">
    <location>
        <begin position="171"/>
        <end position="186"/>
    </location>
</feature>